<keyword evidence="1" id="KW-0175">Coiled coil</keyword>
<keyword evidence="2" id="KW-0812">Transmembrane</keyword>
<name>A0A8S1PZR4_9CILI</name>
<accession>A0A8S1PZR4</accession>
<evidence type="ECO:0000313" key="4">
    <source>
        <dbReference type="Proteomes" id="UP000692954"/>
    </source>
</evidence>
<sequence>MLLKKVFFKFCTQFEKNIQKARRAPLIDNQIEQEETSEEKEIDYSLRKMPFYRFPIGLQKKLFYLIGPLICLDMAQMQNPYFSHQLTNAFCQLNDIYIFGFAGIVGAIVGCHFVSGKPFQYLGLYSSSQLICLLGNSALMYYLSPYLFVFYFAGTLSHLIWYNNTKSLVGVPRSYSNFYLKSMVFSSLFIFAAIGGIVLLNQEIKHIEIKIDELQKLSDSLKQQQ</sequence>
<dbReference type="Proteomes" id="UP000692954">
    <property type="component" value="Unassembled WGS sequence"/>
</dbReference>
<evidence type="ECO:0000256" key="1">
    <source>
        <dbReference type="SAM" id="Coils"/>
    </source>
</evidence>
<evidence type="ECO:0000256" key="2">
    <source>
        <dbReference type="SAM" id="Phobius"/>
    </source>
</evidence>
<reference evidence="3" key="1">
    <citation type="submission" date="2021-01" db="EMBL/GenBank/DDBJ databases">
        <authorList>
            <consortium name="Genoscope - CEA"/>
            <person name="William W."/>
        </authorList>
    </citation>
    <scope>NUCLEOTIDE SEQUENCE</scope>
</reference>
<keyword evidence="2" id="KW-1133">Transmembrane helix</keyword>
<evidence type="ECO:0000313" key="3">
    <source>
        <dbReference type="EMBL" id="CAD8108897.1"/>
    </source>
</evidence>
<organism evidence="3 4">
    <name type="scientific">Paramecium sonneborni</name>
    <dbReference type="NCBI Taxonomy" id="65129"/>
    <lineage>
        <taxon>Eukaryota</taxon>
        <taxon>Sar</taxon>
        <taxon>Alveolata</taxon>
        <taxon>Ciliophora</taxon>
        <taxon>Intramacronucleata</taxon>
        <taxon>Oligohymenophorea</taxon>
        <taxon>Peniculida</taxon>
        <taxon>Parameciidae</taxon>
        <taxon>Paramecium</taxon>
    </lineage>
</organism>
<keyword evidence="4" id="KW-1185">Reference proteome</keyword>
<feature type="coiled-coil region" evidence="1">
    <location>
        <begin position="197"/>
        <end position="224"/>
    </location>
</feature>
<feature type="transmembrane region" description="Helical" evidence="2">
    <location>
        <begin position="139"/>
        <end position="162"/>
    </location>
</feature>
<feature type="transmembrane region" description="Helical" evidence="2">
    <location>
        <begin position="182"/>
        <end position="200"/>
    </location>
</feature>
<dbReference type="EMBL" id="CAJJDN010000092">
    <property type="protein sequence ID" value="CAD8108897.1"/>
    <property type="molecule type" value="Genomic_DNA"/>
</dbReference>
<protein>
    <submittedName>
        <fullName evidence="3">Uncharacterized protein</fullName>
    </submittedName>
</protein>
<proteinExistence type="predicted"/>
<keyword evidence="2" id="KW-0472">Membrane</keyword>
<dbReference type="AlphaFoldDB" id="A0A8S1PZR4"/>
<dbReference type="OrthoDB" id="306083at2759"/>
<feature type="transmembrane region" description="Helical" evidence="2">
    <location>
        <begin position="96"/>
        <end position="119"/>
    </location>
</feature>
<gene>
    <name evidence="3" type="ORF">PSON_ATCC_30995.1.T0920126</name>
</gene>
<comment type="caution">
    <text evidence="3">The sequence shown here is derived from an EMBL/GenBank/DDBJ whole genome shotgun (WGS) entry which is preliminary data.</text>
</comment>